<proteinExistence type="predicted"/>
<dbReference type="PANTHER" id="PTHR12654:SF0">
    <property type="entry name" value="NON-LYSOSOMAL GLUCOSYLCERAMIDASE"/>
    <property type="match status" value="1"/>
</dbReference>
<keyword evidence="3" id="KW-1185">Reference proteome</keyword>
<dbReference type="GO" id="GO:0008422">
    <property type="term" value="F:beta-glucosidase activity"/>
    <property type="evidence" value="ECO:0007669"/>
    <property type="project" value="TreeGrafter"/>
</dbReference>
<dbReference type="PANTHER" id="PTHR12654">
    <property type="entry name" value="BILE ACID BETA-GLUCOSIDASE-RELATED"/>
    <property type="match status" value="1"/>
</dbReference>
<dbReference type="AlphaFoldDB" id="A0A212PW30"/>
<dbReference type="GO" id="GO:0005975">
    <property type="term" value="P:carbohydrate metabolic process"/>
    <property type="evidence" value="ECO:0007669"/>
    <property type="project" value="InterPro"/>
</dbReference>
<dbReference type="InterPro" id="IPR052566">
    <property type="entry name" value="Non-lysos_glucosylceramidase"/>
</dbReference>
<dbReference type="InterPro" id="IPR006775">
    <property type="entry name" value="GH116_catalytic"/>
</dbReference>
<reference evidence="3" key="1">
    <citation type="submission" date="2017-06" db="EMBL/GenBank/DDBJ databases">
        <authorList>
            <person name="Varghese N."/>
            <person name="Submissions S."/>
        </authorList>
    </citation>
    <scope>NUCLEOTIDE SEQUENCE [LARGE SCALE GENOMIC DNA]</scope>
    <source>
        <strain evidence="3">JAD2</strain>
    </source>
</reference>
<accession>A0A212PW30</accession>
<evidence type="ECO:0000259" key="1">
    <source>
        <dbReference type="Pfam" id="PF04685"/>
    </source>
</evidence>
<dbReference type="SUPFAM" id="SSF48208">
    <property type="entry name" value="Six-hairpin glycosidases"/>
    <property type="match status" value="1"/>
</dbReference>
<dbReference type="InterPro" id="IPR012341">
    <property type="entry name" value="6hp_glycosidase-like_sf"/>
</dbReference>
<dbReference type="EMBL" id="FYEK01000003">
    <property type="protein sequence ID" value="SNB51214.1"/>
    <property type="molecule type" value="Genomic_DNA"/>
</dbReference>
<dbReference type="Pfam" id="PF04685">
    <property type="entry name" value="DUF608"/>
    <property type="match status" value="1"/>
</dbReference>
<name>A0A212PW30_9CHLR</name>
<dbReference type="Proteomes" id="UP000197025">
    <property type="component" value="Unassembled WGS sequence"/>
</dbReference>
<dbReference type="InParanoid" id="A0A212PW30"/>
<dbReference type="InterPro" id="IPR008928">
    <property type="entry name" value="6-hairpin_glycosidase_sf"/>
</dbReference>
<evidence type="ECO:0000313" key="3">
    <source>
        <dbReference type="Proteomes" id="UP000197025"/>
    </source>
</evidence>
<feature type="domain" description="Glycosyl-hydrolase family 116 catalytic region" evidence="1">
    <location>
        <begin position="362"/>
        <end position="497"/>
    </location>
</feature>
<dbReference type="Gene3D" id="1.50.10.10">
    <property type="match status" value="1"/>
</dbReference>
<gene>
    <name evidence="2" type="ORF">SAMN02746019_00021250</name>
</gene>
<dbReference type="OrthoDB" id="9769991at2"/>
<protein>
    <submittedName>
        <fullName evidence="2">Glycogen debranching enzyme</fullName>
    </submittedName>
</protein>
<organism evidence="2 3">
    <name type="scientific">Thermoflexus hugenholtzii JAD2</name>
    <dbReference type="NCBI Taxonomy" id="877466"/>
    <lineage>
        <taxon>Bacteria</taxon>
        <taxon>Bacillati</taxon>
        <taxon>Chloroflexota</taxon>
        <taxon>Thermoflexia</taxon>
        <taxon>Thermoflexales</taxon>
        <taxon>Thermoflexaceae</taxon>
        <taxon>Thermoflexus</taxon>
    </lineage>
</organism>
<sequence>MNVIPQHDGSLLVKNPQNYCLYDMGNPHLFVRFDGEGNLVHAFFAEGFYGGAWSFRLIVDGRPFQFREGHGIGRLWKLWGEEEGLEVRLDSFIGDSSPFVFQNLVLSSRSHQKLVKIRIVIRFSLPVLWHQRAQSALVRWIPAILRQPHWWSEGWAKLLLPPAPRHVTLHPGGAVQAKGIRPLQWVTDVPPHAMSVRGKEANIEWQFRLSPGETRRLRWALAAGLGEDPITRVEKAYDEAIRYAAWLSQGYPGGDPLLKSLFVAGLNTAMAMFKIFPEGFAGLVAGPDYAYPPRLYFRDGYWTAQILLAFRPDLVRQHLLSIARGVHESGECPSGVFAPYLLKFKEAMFGGLPDWLPKHLDAPAFFVLLVRDYLRATEDWEVLKEPISSLHDGVERSLWTIIWSAVRYLIAQDSDEDGLIEKPNAPNDWADNVRRGIWVTYDQALYIAALRAASEIAQARGEVVIASALKTKAAAAHRALKSVLWNSSSGYYVNYRRPGYLEDHFSIDTLIVLLYGLAEEEDARRVLDAARRLQTRYNPDQPYGDWGTMCVYPLYRNQKDIFGKSAHPYCYHNGADWPYWDGIYGWLLLQREDPDWEYVLTRWWTYSLDKGWLTPVEYYSPPYPRGGLLQGWSSMPATALIWAKHLTPRISFSHF</sequence>
<evidence type="ECO:0000313" key="2">
    <source>
        <dbReference type="EMBL" id="SNB51214.1"/>
    </source>
</evidence>
<dbReference type="RefSeq" id="WP_088569922.1">
    <property type="nucleotide sequence ID" value="NZ_FYEK01000003.1"/>
</dbReference>